<evidence type="ECO:0000313" key="1">
    <source>
        <dbReference type="EMBL" id="KAH9790110.1"/>
    </source>
</evidence>
<gene>
    <name evidence="1" type="ORF">KPL71_003282</name>
</gene>
<reference evidence="2" key="1">
    <citation type="journal article" date="2023" name="Hortic. Res.">
        <title>A chromosome-level phased genome enabling allele-level studies in sweet orange: a case study on citrus Huanglongbing tolerance.</title>
        <authorList>
            <person name="Wu B."/>
            <person name="Yu Q."/>
            <person name="Deng Z."/>
            <person name="Duan Y."/>
            <person name="Luo F."/>
            <person name="Gmitter F. Jr."/>
        </authorList>
    </citation>
    <scope>NUCLEOTIDE SEQUENCE [LARGE SCALE GENOMIC DNA]</scope>
    <source>
        <strain evidence="2">cv. Valencia</strain>
    </source>
</reference>
<protein>
    <submittedName>
        <fullName evidence="1">Uncharacterized protein</fullName>
    </submittedName>
</protein>
<proteinExistence type="predicted"/>
<name>A0ACB8MWN7_CITSI</name>
<dbReference type="Proteomes" id="UP000829398">
    <property type="component" value="Chromosome 2"/>
</dbReference>
<sequence>MLDLNGTVVPFLTFLTLILFTFSFFSSKSKSKTKTPSPESHPIIGNLIGFLRNRHRFHDWVAEQLSGTPSSTIQVNSFLNLSNGVATADPANVRHLLHTNFPNYVKGSRFSAVLRELLGDSIFNADGPTWTLQRKIASHEFSTKSLKNFITDVVESEITERLLPSLCIACDEGLVIDLQKVLEDFTFNNMCNVAFGVDPSTMVENSYFIEAFNDATEICWKRFMSPVAAFWKAKRLLNIEPEKLFKEAIYVINEYTMDIIASKERSLKISSVDDDDKNHQDLLSRFIVASSDMEFKDGEQRRKFLRDIVISFILAGKDSTSTALTWFFWLIAGHPRCADAIRAELDSLIESPDNELLSGNEPRIFSYDELKKLHYLHAALSESMRLFPPVPIDSRLTVDDDVWPDGTRVRKGWFADYSAYAMGRMERVWGKDCREFRPERWLDDDRVFQPCDQFKFPVFHGGPRLCLGKDMAYLQMKLIAATVLHQFEIVAINGGATPEKMMNPPYKLSLLLKMRGGFPVQLKRRCQCI</sequence>
<comment type="caution">
    <text evidence="1">The sequence shown here is derived from an EMBL/GenBank/DDBJ whole genome shotgun (WGS) entry which is preliminary data.</text>
</comment>
<organism evidence="1 2">
    <name type="scientific">Citrus sinensis</name>
    <name type="common">Sweet orange</name>
    <name type="synonym">Citrus aurantium var. sinensis</name>
    <dbReference type="NCBI Taxonomy" id="2711"/>
    <lineage>
        <taxon>Eukaryota</taxon>
        <taxon>Viridiplantae</taxon>
        <taxon>Streptophyta</taxon>
        <taxon>Embryophyta</taxon>
        <taxon>Tracheophyta</taxon>
        <taxon>Spermatophyta</taxon>
        <taxon>Magnoliopsida</taxon>
        <taxon>eudicotyledons</taxon>
        <taxon>Gunneridae</taxon>
        <taxon>Pentapetalae</taxon>
        <taxon>rosids</taxon>
        <taxon>malvids</taxon>
        <taxon>Sapindales</taxon>
        <taxon>Rutaceae</taxon>
        <taxon>Aurantioideae</taxon>
        <taxon>Citrus</taxon>
    </lineage>
</organism>
<evidence type="ECO:0000313" key="2">
    <source>
        <dbReference type="Proteomes" id="UP000829398"/>
    </source>
</evidence>
<dbReference type="EMBL" id="CM039171">
    <property type="protein sequence ID" value="KAH9790110.1"/>
    <property type="molecule type" value="Genomic_DNA"/>
</dbReference>
<keyword evidence="2" id="KW-1185">Reference proteome</keyword>
<accession>A0ACB8MWN7</accession>